<dbReference type="PROSITE" id="PS50109">
    <property type="entry name" value="HIS_KIN"/>
    <property type="match status" value="1"/>
</dbReference>
<keyword evidence="7" id="KW-0677">Repeat</keyword>
<dbReference type="RefSeq" id="WP_177220429.1">
    <property type="nucleotide sequence ID" value="NZ_FOYI01000001.1"/>
</dbReference>
<dbReference type="Pfam" id="PF02518">
    <property type="entry name" value="HATPase_c"/>
    <property type="match status" value="1"/>
</dbReference>
<dbReference type="InterPro" id="IPR036890">
    <property type="entry name" value="HATPase_C_sf"/>
</dbReference>
<evidence type="ECO:0000256" key="1">
    <source>
        <dbReference type="ARBA" id="ARBA00000085"/>
    </source>
</evidence>
<keyword evidence="3" id="KW-0597">Phosphoprotein</keyword>
<keyword evidence="8" id="KW-0547">Nucleotide-binding</keyword>
<evidence type="ECO:0000259" key="13">
    <source>
        <dbReference type="PROSITE" id="PS50113"/>
    </source>
</evidence>
<dbReference type="Proteomes" id="UP000199302">
    <property type="component" value="Unassembled WGS sequence"/>
</dbReference>
<dbReference type="PANTHER" id="PTHR41523">
    <property type="entry name" value="TWO-COMPONENT SYSTEM SENSOR PROTEIN"/>
    <property type="match status" value="1"/>
</dbReference>
<dbReference type="PROSITE" id="PS50113">
    <property type="entry name" value="PAC"/>
    <property type="match status" value="1"/>
</dbReference>
<keyword evidence="11" id="KW-0843">Virulence</keyword>
<keyword evidence="15" id="KW-1185">Reference proteome</keyword>
<dbReference type="NCBIfam" id="TIGR00229">
    <property type="entry name" value="sensory_box"/>
    <property type="match status" value="2"/>
</dbReference>
<dbReference type="SMART" id="SM00387">
    <property type="entry name" value="HATPase_c"/>
    <property type="match status" value="1"/>
</dbReference>
<keyword evidence="6" id="KW-0808">Transferase</keyword>
<evidence type="ECO:0000256" key="10">
    <source>
        <dbReference type="ARBA" id="ARBA00022840"/>
    </source>
</evidence>
<evidence type="ECO:0000256" key="7">
    <source>
        <dbReference type="ARBA" id="ARBA00022737"/>
    </source>
</evidence>
<accession>A0A1I6CUU1</accession>
<proteinExistence type="predicted"/>
<evidence type="ECO:0000256" key="11">
    <source>
        <dbReference type="ARBA" id="ARBA00023026"/>
    </source>
</evidence>
<dbReference type="InterPro" id="IPR000700">
    <property type="entry name" value="PAS-assoc_C"/>
</dbReference>
<dbReference type="InterPro" id="IPR000014">
    <property type="entry name" value="PAS"/>
</dbReference>
<dbReference type="SUPFAM" id="SSF55785">
    <property type="entry name" value="PYP-like sensor domain (PAS domain)"/>
    <property type="match status" value="2"/>
</dbReference>
<dbReference type="InterPro" id="IPR003594">
    <property type="entry name" value="HATPase_dom"/>
</dbReference>
<evidence type="ECO:0000313" key="15">
    <source>
        <dbReference type="Proteomes" id="UP000199302"/>
    </source>
</evidence>
<feature type="domain" description="Histidine kinase" evidence="12">
    <location>
        <begin position="294"/>
        <end position="483"/>
    </location>
</feature>
<keyword evidence="10" id="KW-0067">ATP-binding</keyword>
<dbReference type="PANTHER" id="PTHR41523:SF8">
    <property type="entry name" value="ETHYLENE RESPONSE SENSOR PROTEIN"/>
    <property type="match status" value="1"/>
</dbReference>
<dbReference type="InterPro" id="IPR005467">
    <property type="entry name" value="His_kinase_dom"/>
</dbReference>
<organism evidence="14 15">
    <name type="scientific">Poseidonocella sedimentorum</name>
    <dbReference type="NCBI Taxonomy" id="871652"/>
    <lineage>
        <taxon>Bacteria</taxon>
        <taxon>Pseudomonadati</taxon>
        <taxon>Pseudomonadota</taxon>
        <taxon>Alphaproteobacteria</taxon>
        <taxon>Rhodobacterales</taxon>
        <taxon>Roseobacteraceae</taxon>
        <taxon>Poseidonocella</taxon>
    </lineage>
</organism>
<dbReference type="CDD" id="cd00130">
    <property type="entry name" value="PAS"/>
    <property type="match status" value="1"/>
</dbReference>
<evidence type="ECO:0000256" key="6">
    <source>
        <dbReference type="ARBA" id="ARBA00022679"/>
    </source>
</evidence>
<dbReference type="EC" id="2.7.13.3" evidence="2"/>
<sequence length="484" mass="52893">MSVDGLLSQKLDLTEIAFEAAPHGYLLLDPDFTIVNVNRCYLDLTGSHRADLVGMNIFEAFPDNPEDPTADGVRNLRLSLETARETQQPHAMAIQRYDIPVRDGEPGDFEQRYWKPLNTPVIEGGAVVGLIHHVEDVTEQIVLQRDQAIRWRSAQKLHDLALWEYDHRTRTAFVSRPFAAMQGLADCEGTMSAEVCFEPILAEDRAAVEAAFAEAAQQPDHSAIAFVHRVVLPGGDQRWLSSHGELVRDHRSALPRFLLVSNDITETKRREVDLARAVEERDALIVQKEALLGEVNHRIKNSLQLVSSILNTDARRAEDREIRSRLMDAASRVNAVTSVHEMLYQSNEVSSVAFGPYLRDLCDTLAAGDAQAVQAELTCDPVEVRLSADKAIPLALMVNELVANAIKHGLNGSTGGRIAVSTSLEGEALILSVSDTGKGKAETATPGLGTRIIDGLVAQLGATMAAPPDPKGHTVTVRVPIEPT</sequence>
<evidence type="ECO:0000256" key="5">
    <source>
        <dbReference type="ARBA" id="ARBA00022643"/>
    </source>
</evidence>
<keyword evidence="9" id="KW-0418">Kinase</keyword>
<reference evidence="14 15" key="1">
    <citation type="submission" date="2016-10" db="EMBL/GenBank/DDBJ databases">
        <authorList>
            <person name="de Groot N.N."/>
        </authorList>
    </citation>
    <scope>NUCLEOTIDE SEQUENCE [LARGE SCALE GENOMIC DNA]</scope>
    <source>
        <strain evidence="15">KMM 9023,NRIC 0796,JCM 17311,KCTC 23692</strain>
    </source>
</reference>
<evidence type="ECO:0000259" key="12">
    <source>
        <dbReference type="PROSITE" id="PS50109"/>
    </source>
</evidence>
<dbReference type="Gene3D" id="3.30.450.20">
    <property type="entry name" value="PAS domain"/>
    <property type="match status" value="3"/>
</dbReference>
<evidence type="ECO:0000256" key="4">
    <source>
        <dbReference type="ARBA" id="ARBA00022630"/>
    </source>
</evidence>
<evidence type="ECO:0000256" key="9">
    <source>
        <dbReference type="ARBA" id="ARBA00022777"/>
    </source>
</evidence>
<dbReference type="InterPro" id="IPR035965">
    <property type="entry name" value="PAS-like_dom_sf"/>
</dbReference>
<protein>
    <recommendedName>
        <fullName evidence="2">histidine kinase</fullName>
        <ecNumber evidence="2">2.7.13.3</ecNumber>
    </recommendedName>
</protein>
<dbReference type="InterPro" id="IPR013656">
    <property type="entry name" value="PAS_4"/>
</dbReference>
<dbReference type="InterPro" id="IPR011102">
    <property type="entry name" value="Sig_transdc_His_kinase_HWE"/>
</dbReference>
<evidence type="ECO:0000256" key="3">
    <source>
        <dbReference type="ARBA" id="ARBA00022553"/>
    </source>
</evidence>
<dbReference type="Pfam" id="PF08448">
    <property type="entry name" value="PAS_4"/>
    <property type="match status" value="1"/>
</dbReference>
<dbReference type="SMART" id="SM00091">
    <property type="entry name" value="PAS"/>
    <property type="match status" value="2"/>
</dbReference>
<dbReference type="GO" id="GO:0005524">
    <property type="term" value="F:ATP binding"/>
    <property type="evidence" value="ECO:0007669"/>
    <property type="project" value="UniProtKB-KW"/>
</dbReference>
<dbReference type="STRING" id="871652.SAMN04515673_101415"/>
<gene>
    <name evidence="14" type="ORF">SAMN04515673_101415</name>
</gene>
<dbReference type="Pfam" id="PF07568">
    <property type="entry name" value="HisKA_2"/>
    <property type="match status" value="1"/>
</dbReference>
<dbReference type="SUPFAM" id="SSF55874">
    <property type="entry name" value="ATPase domain of HSP90 chaperone/DNA topoisomerase II/histidine kinase"/>
    <property type="match status" value="1"/>
</dbReference>
<evidence type="ECO:0000256" key="2">
    <source>
        <dbReference type="ARBA" id="ARBA00012438"/>
    </source>
</evidence>
<feature type="domain" description="PAC" evidence="13">
    <location>
        <begin position="224"/>
        <end position="276"/>
    </location>
</feature>
<dbReference type="InterPro" id="IPR011495">
    <property type="entry name" value="Sig_transdc_His_kin_sub2_dim/P"/>
</dbReference>
<evidence type="ECO:0000313" key="14">
    <source>
        <dbReference type="EMBL" id="SFQ96995.1"/>
    </source>
</evidence>
<keyword evidence="5" id="KW-0288">FMN</keyword>
<comment type="catalytic activity">
    <reaction evidence="1">
        <text>ATP + protein L-histidine = ADP + protein N-phospho-L-histidine.</text>
        <dbReference type="EC" id="2.7.13.3"/>
    </reaction>
</comment>
<dbReference type="GO" id="GO:0004673">
    <property type="term" value="F:protein histidine kinase activity"/>
    <property type="evidence" value="ECO:0007669"/>
    <property type="project" value="UniProtKB-EC"/>
</dbReference>
<dbReference type="EMBL" id="FOYI01000001">
    <property type="protein sequence ID" value="SFQ96995.1"/>
    <property type="molecule type" value="Genomic_DNA"/>
</dbReference>
<dbReference type="SMART" id="SM00911">
    <property type="entry name" value="HWE_HK"/>
    <property type="match status" value="1"/>
</dbReference>
<dbReference type="AlphaFoldDB" id="A0A1I6CUU1"/>
<keyword evidence="4" id="KW-0285">Flavoprotein</keyword>
<evidence type="ECO:0000256" key="8">
    <source>
        <dbReference type="ARBA" id="ARBA00022741"/>
    </source>
</evidence>
<dbReference type="Gene3D" id="3.30.565.10">
    <property type="entry name" value="Histidine kinase-like ATPase, C-terminal domain"/>
    <property type="match status" value="1"/>
</dbReference>
<name>A0A1I6CUU1_9RHOB</name>